<dbReference type="SUPFAM" id="SSF56219">
    <property type="entry name" value="DNase I-like"/>
    <property type="match status" value="1"/>
</dbReference>
<dbReference type="Gene3D" id="3.30.40.10">
    <property type="entry name" value="Zinc/RING finger domain, C3HC4 (zinc finger)"/>
    <property type="match status" value="1"/>
</dbReference>
<accession>A0A6J8ETC7</accession>
<dbReference type="GO" id="GO:0031012">
    <property type="term" value="C:extracellular matrix"/>
    <property type="evidence" value="ECO:0007669"/>
    <property type="project" value="TreeGrafter"/>
</dbReference>
<reference evidence="1 2" key="1">
    <citation type="submission" date="2020-06" db="EMBL/GenBank/DDBJ databases">
        <authorList>
            <person name="Li R."/>
            <person name="Bekaert M."/>
        </authorList>
    </citation>
    <scope>NUCLEOTIDE SEQUENCE [LARGE SCALE GENOMIC DNA]</scope>
    <source>
        <strain evidence="2">wild</strain>
    </source>
</reference>
<organism evidence="1 2">
    <name type="scientific">Mytilus coruscus</name>
    <name type="common">Sea mussel</name>
    <dbReference type="NCBI Taxonomy" id="42192"/>
    <lineage>
        <taxon>Eukaryota</taxon>
        <taxon>Metazoa</taxon>
        <taxon>Spiralia</taxon>
        <taxon>Lophotrochozoa</taxon>
        <taxon>Mollusca</taxon>
        <taxon>Bivalvia</taxon>
        <taxon>Autobranchia</taxon>
        <taxon>Pteriomorphia</taxon>
        <taxon>Mytilida</taxon>
        <taxon>Mytiloidea</taxon>
        <taxon>Mytilidae</taxon>
        <taxon>Mytilinae</taxon>
        <taxon>Mytilus</taxon>
    </lineage>
</organism>
<dbReference type="SUPFAM" id="SSF57903">
    <property type="entry name" value="FYVE/PHD zinc finger"/>
    <property type="match status" value="1"/>
</dbReference>
<evidence type="ECO:0008006" key="3">
    <source>
        <dbReference type="Google" id="ProtNLM"/>
    </source>
</evidence>
<dbReference type="Proteomes" id="UP000507470">
    <property type="component" value="Unassembled WGS sequence"/>
</dbReference>
<keyword evidence="2" id="KW-1185">Reference proteome</keyword>
<protein>
    <recommendedName>
        <fullName evidence="3">PHD-type domain-containing protein</fullName>
    </recommendedName>
</protein>
<sequence length="330" mass="36908">MAAGQLLKTTKTVYHLDHNYPHFTIINSTSPDQQLILEIFKTHINLTNKTGFFHGTHGKQTYHLAYLSMLLIAVSNDINLNPGPDTTVFLCGTCDDLVTWEDKGIMCDTCNQWYNTTCQSISSRTYNILVEDGAIAWDCIICNCPNYSSVCFEIILSTSNSFSILSPLPSDCIKPFHASTPDRKNQDKSPKSVPIKMLTVIFQSIKSKQGVVKNLVESTKPDIVLGKETWIDSSVKDNQIFPPNYTIYRNDRNMKGGGVLIAINNDHLSIPVSELQTNCEIVWAKISLTGSKDIIMLGGYEDPIASNFYLDDTLIITLNGITFGYYCYLE</sequence>
<dbReference type="InterPro" id="IPR036691">
    <property type="entry name" value="Endo/exonu/phosph_ase_sf"/>
</dbReference>
<proteinExistence type="predicted"/>
<dbReference type="Gene3D" id="3.60.10.10">
    <property type="entry name" value="Endonuclease/exonuclease/phosphatase"/>
    <property type="match status" value="1"/>
</dbReference>
<dbReference type="InterPro" id="IPR011011">
    <property type="entry name" value="Znf_FYVE_PHD"/>
</dbReference>
<name>A0A6J8ETC7_MYTCO</name>
<evidence type="ECO:0000313" key="2">
    <source>
        <dbReference type="Proteomes" id="UP000507470"/>
    </source>
</evidence>
<dbReference type="InterPro" id="IPR013083">
    <property type="entry name" value="Znf_RING/FYVE/PHD"/>
</dbReference>
<dbReference type="PANTHER" id="PTHR33395">
    <property type="entry name" value="TRANSCRIPTASE, PUTATIVE-RELATED-RELATED"/>
    <property type="match status" value="1"/>
</dbReference>
<dbReference type="GO" id="GO:0061343">
    <property type="term" value="P:cell adhesion involved in heart morphogenesis"/>
    <property type="evidence" value="ECO:0007669"/>
    <property type="project" value="TreeGrafter"/>
</dbReference>
<gene>
    <name evidence="1" type="ORF">MCOR_55840</name>
</gene>
<dbReference type="PANTHER" id="PTHR33395:SF22">
    <property type="entry name" value="REVERSE TRANSCRIPTASE DOMAIN-CONTAINING PROTEIN"/>
    <property type="match status" value="1"/>
</dbReference>
<dbReference type="GO" id="GO:0007508">
    <property type="term" value="P:larval heart development"/>
    <property type="evidence" value="ECO:0007669"/>
    <property type="project" value="TreeGrafter"/>
</dbReference>
<dbReference type="EMBL" id="CACVKT020009908">
    <property type="protein sequence ID" value="CAC5423879.1"/>
    <property type="molecule type" value="Genomic_DNA"/>
</dbReference>
<evidence type="ECO:0000313" key="1">
    <source>
        <dbReference type="EMBL" id="CAC5423879.1"/>
    </source>
</evidence>
<dbReference type="OrthoDB" id="8069600at2759"/>
<dbReference type="AlphaFoldDB" id="A0A6J8ETC7"/>